<organism evidence="1 2">
    <name type="scientific">Methylibium petroleiphilum (strain ATCC BAA-1232 / LMG 22953 / PM1)</name>
    <dbReference type="NCBI Taxonomy" id="420662"/>
    <lineage>
        <taxon>Bacteria</taxon>
        <taxon>Pseudomonadati</taxon>
        <taxon>Pseudomonadota</taxon>
        <taxon>Betaproteobacteria</taxon>
        <taxon>Burkholderiales</taxon>
        <taxon>Sphaerotilaceae</taxon>
        <taxon>Methylibium</taxon>
    </lineage>
</organism>
<evidence type="ECO:0000313" key="2">
    <source>
        <dbReference type="Proteomes" id="UP000000366"/>
    </source>
</evidence>
<reference evidence="1 2" key="1">
    <citation type="journal article" date="2007" name="J. Bacteriol.">
        <title>Whole-genome analysis of the methyl tert-butyl ether-degrading beta-proteobacterium Methylibium petroleiphilum PM1.</title>
        <authorList>
            <person name="Kane S.R."/>
            <person name="Chakicherla A.Y."/>
            <person name="Chain P.S.G."/>
            <person name="Schmidt R."/>
            <person name="Shin M.W."/>
            <person name="Legler T.C."/>
            <person name="Scow K.M."/>
            <person name="Larimer F.W."/>
            <person name="Lucas S.M."/>
            <person name="Richardson P.M."/>
            <person name="Hristova K.R."/>
        </authorList>
    </citation>
    <scope>NUCLEOTIDE SEQUENCE [LARGE SCALE GENOMIC DNA]</scope>
    <source>
        <strain evidence="2">ATCC BAA-1232 / LMG 22953 / PM1</strain>
        <plasmid evidence="1 2">RPME01</plasmid>
    </source>
</reference>
<keyword evidence="1" id="KW-0614">Plasmid</keyword>
<geneLocation type="plasmid" evidence="1 2">
    <name>RPME01</name>
</geneLocation>
<sequence length="104" mass="11664">MDYQKQKRDQPADDGLRLQGPTYVGHFNDLPPVLDGILGNGMMRARTKGKTRMKVSRANVLCDQLTIPELNDLNDQRAWNTYDVAVMRANESGPGMSPRQESTT</sequence>
<dbReference type="Proteomes" id="UP000000366">
    <property type="component" value="Plasmid RPME01"/>
</dbReference>
<keyword evidence="2" id="KW-1185">Reference proteome</keyword>
<name>A2SNY8_METPP</name>
<proteinExistence type="predicted"/>
<evidence type="ECO:0000313" key="1">
    <source>
        <dbReference type="EMBL" id="ABM97277.1"/>
    </source>
</evidence>
<protein>
    <submittedName>
        <fullName evidence="1">Uncharacterized protein</fullName>
    </submittedName>
</protein>
<accession>A2SNY8</accession>
<gene>
    <name evidence="1" type="ordered locus">Mpe_B0505</name>
</gene>
<dbReference type="HOGENOM" id="CLU_2246869_0_0_4"/>
<dbReference type="RefSeq" id="WP_011831830.1">
    <property type="nucleotide sequence ID" value="NC_008826.1"/>
</dbReference>
<dbReference type="KEGG" id="mpt:Mpe_B0505"/>
<dbReference type="EMBL" id="CP000556">
    <property type="protein sequence ID" value="ABM97277.1"/>
    <property type="molecule type" value="Genomic_DNA"/>
</dbReference>
<dbReference type="AlphaFoldDB" id="A2SNY8"/>